<keyword evidence="2" id="KW-0813">Transport</keyword>
<dbReference type="EMBL" id="CP030840">
    <property type="protein sequence ID" value="AXC13238.1"/>
    <property type="molecule type" value="Genomic_DNA"/>
</dbReference>
<name>A0A2Z5G2B5_9BACT</name>
<dbReference type="GO" id="GO:0022857">
    <property type="term" value="F:transmembrane transporter activity"/>
    <property type="evidence" value="ECO:0007669"/>
    <property type="project" value="InterPro"/>
</dbReference>
<feature type="transmembrane region" description="Helical" evidence="7">
    <location>
        <begin position="183"/>
        <end position="203"/>
    </location>
</feature>
<feature type="transmembrane region" description="Helical" evidence="7">
    <location>
        <begin position="488"/>
        <end position="507"/>
    </location>
</feature>
<evidence type="ECO:0000313" key="9">
    <source>
        <dbReference type="EMBL" id="AXC13238.1"/>
    </source>
</evidence>
<proteinExistence type="predicted"/>
<protein>
    <submittedName>
        <fullName evidence="9">Putative transmembrane efflux protein</fullName>
    </submittedName>
</protein>
<gene>
    <name evidence="9" type="ORF">ACPOL_3959</name>
</gene>
<dbReference type="GO" id="GO:0005886">
    <property type="term" value="C:plasma membrane"/>
    <property type="evidence" value="ECO:0007669"/>
    <property type="project" value="UniProtKB-SubCell"/>
</dbReference>
<feature type="transmembrane region" description="Helical" evidence="7">
    <location>
        <begin position="345"/>
        <end position="362"/>
    </location>
</feature>
<feature type="transmembrane region" description="Helical" evidence="7">
    <location>
        <begin position="95"/>
        <end position="116"/>
    </location>
</feature>
<feature type="transmembrane region" description="Helical" evidence="7">
    <location>
        <begin position="28"/>
        <end position="53"/>
    </location>
</feature>
<evidence type="ECO:0000256" key="6">
    <source>
        <dbReference type="ARBA" id="ARBA00023136"/>
    </source>
</evidence>
<evidence type="ECO:0000256" key="3">
    <source>
        <dbReference type="ARBA" id="ARBA00022475"/>
    </source>
</evidence>
<dbReference type="InterPro" id="IPR036259">
    <property type="entry name" value="MFS_trans_sf"/>
</dbReference>
<evidence type="ECO:0000313" key="10">
    <source>
        <dbReference type="Proteomes" id="UP000253606"/>
    </source>
</evidence>
<dbReference type="PROSITE" id="PS50850">
    <property type="entry name" value="MFS"/>
    <property type="match status" value="1"/>
</dbReference>
<dbReference type="InterPro" id="IPR004638">
    <property type="entry name" value="EmrB-like"/>
</dbReference>
<evidence type="ECO:0000256" key="7">
    <source>
        <dbReference type="SAM" id="Phobius"/>
    </source>
</evidence>
<dbReference type="Gene3D" id="1.20.1250.20">
    <property type="entry name" value="MFS general substrate transporter like domains"/>
    <property type="match status" value="1"/>
</dbReference>
<feature type="transmembrane region" description="Helical" evidence="7">
    <location>
        <begin position="313"/>
        <end position="333"/>
    </location>
</feature>
<feature type="transmembrane region" description="Helical" evidence="7">
    <location>
        <begin position="418"/>
        <end position="435"/>
    </location>
</feature>
<feature type="transmembrane region" description="Helical" evidence="7">
    <location>
        <begin position="157"/>
        <end position="177"/>
    </location>
</feature>
<feature type="transmembrane region" description="Helical" evidence="7">
    <location>
        <begin position="215"/>
        <end position="235"/>
    </location>
</feature>
<keyword evidence="5 7" id="KW-1133">Transmembrane helix</keyword>
<evidence type="ECO:0000259" key="8">
    <source>
        <dbReference type="PROSITE" id="PS50850"/>
    </source>
</evidence>
<keyword evidence="10" id="KW-1185">Reference proteome</keyword>
<keyword evidence="4 7" id="KW-0812">Transmembrane</keyword>
<dbReference type="OrthoDB" id="102502at2"/>
<dbReference type="AlphaFoldDB" id="A0A2Z5G2B5"/>
<accession>A0A2Z5G2B5</accession>
<evidence type="ECO:0000256" key="5">
    <source>
        <dbReference type="ARBA" id="ARBA00022989"/>
    </source>
</evidence>
<feature type="transmembrane region" description="Helical" evidence="7">
    <location>
        <begin position="242"/>
        <end position="261"/>
    </location>
</feature>
<dbReference type="KEGG" id="abas:ACPOL_3959"/>
<dbReference type="NCBIfam" id="TIGR00711">
    <property type="entry name" value="efflux_EmrB"/>
    <property type="match status" value="1"/>
</dbReference>
<evidence type="ECO:0000256" key="1">
    <source>
        <dbReference type="ARBA" id="ARBA00004651"/>
    </source>
</evidence>
<evidence type="ECO:0000256" key="4">
    <source>
        <dbReference type="ARBA" id="ARBA00022692"/>
    </source>
</evidence>
<dbReference type="Pfam" id="PF07690">
    <property type="entry name" value="MFS_1"/>
    <property type="match status" value="1"/>
</dbReference>
<dbReference type="Gene3D" id="1.20.1720.10">
    <property type="entry name" value="Multidrug resistance protein D"/>
    <property type="match status" value="1"/>
</dbReference>
<dbReference type="SUPFAM" id="SSF103473">
    <property type="entry name" value="MFS general substrate transporter"/>
    <property type="match status" value="1"/>
</dbReference>
<organism evidence="9 10">
    <name type="scientific">Acidisarcina polymorpha</name>
    <dbReference type="NCBI Taxonomy" id="2211140"/>
    <lineage>
        <taxon>Bacteria</taxon>
        <taxon>Pseudomonadati</taxon>
        <taxon>Acidobacteriota</taxon>
        <taxon>Terriglobia</taxon>
        <taxon>Terriglobales</taxon>
        <taxon>Acidobacteriaceae</taxon>
        <taxon>Acidisarcina</taxon>
    </lineage>
</organism>
<dbReference type="InterPro" id="IPR011701">
    <property type="entry name" value="MFS"/>
</dbReference>
<feature type="domain" description="Major facilitator superfamily (MFS) profile" evidence="8">
    <location>
        <begin position="29"/>
        <end position="510"/>
    </location>
</feature>
<dbReference type="PANTHER" id="PTHR42718:SF42">
    <property type="entry name" value="EXPORT PROTEIN"/>
    <property type="match status" value="1"/>
</dbReference>
<dbReference type="CDD" id="cd17321">
    <property type="entry name" value="MFS_MMR_MDR_like"/>
    <property type="match status" value="1"/>
</dbReference>
<comment type="subcellular location">
    <subcellularLocation>
        <location evidence="1">Cell membrane</location>
        <topology evidence="1">Multi-pass membrane protein</topology>
    </subcellularLocation>
</comment>
<feature type="transmembrane region" description="Helical" evidence="7">
    <location>
        <begin position="282"/>
        <end position="301"/>
    </location>
</feature>
<dbReference type="PRINTS" id="PR01036">
    <property type="entry name" value="TCRTETB"/>
</dbReference>
<dbReference type="InterPro" id="IPR020846">
    <property type="entry name" value="MFS_dom"/>
</dbReference>
<evidence type="ECO:0000256" key="2">
    <source>
        <dbReference type="ARBA" id="ARBA00022448"/>
    </source>
</evidence>
<dbReference type="PANTHER" id="PTHR42718">
    <property type="entry name" value="MAJOR FACILITATOR SUPERFAMILY MULTIDRUG TRANSPORTER MFSC"/>
    <property type="match status" value="1"/>
</dbReference>
<feature type="transmembrane region" description="Helical" evidence="7">
    <location>
        <begin position="65"/>
        <end position="83"/>
    </location>
</feature>
<keyword evidence="3" id="KW-1003">Cell membrane</keyword>
<keyword evidence="6 7" id="KW-0472">Membrane</keyword>
<dbReference type="RefSeq" id="WP_114210895.1">
    <property type="nucleotide sequence ID" value="NZ_CP030840.1"/>
</dbReference>
<feature type="transmembrane region" description="Helical" evidence="7">
    <location>
        <begin position="374"/>
        <end position="397"/>
    </location>
</feature>
<sequence>MVVQIKSPCEETAIYPASHPPQTCNGPWVLTATILASSMAFIDGTVVNVALPALQTALHASVTDIQWVVESYALLLASLLLLGGSLGDLYGRRKVFVLGVVLFAIASAWCGLAPSIHTLAVARGLQGIGAAFLVPGSLALISTSFAEKERGRAIGTWSGFTAITAAIGPVLGGWLVQNFSWRWVFFINLPLAIIVVFLSLWKLPESRNPTASRKLDWQGAILATVGLGAVTYALIEASSGKTSVWICGGVGLVASSAFLMVEAHSPAPMISLGLFRSRNFSGANLLTLLLYGALSGLLFFFPLDLIQVQGYSATKAGAALLPLILVIFVLSRWSGGLVSRYGARLPLTVGPLIAAAGFALFIPPGIGGSYWTTFFPAVVVLGAGMAISVAPLTTAVMESIPASEAGVASGVNNAVSRIAGLLSVALFGLVLSAGFNRALDRTLRSPDISAATRQEIDRQRPQLAGAHTTDPRIRLAIGRAFVAGYREVIGISVGLALLSAVSAQMIGKKK</sequence>
<reference evidence="9 10" key="1">
    <citation type="journal article" date="2018" name="Front. Microbiol.">
        <title>Hydrolytic Capabilities as a Key to Environmental Success: Chitinolytic and Cellulolytic Acidobacteria From Acidic Sub-arctic Soils and Boreal Peatlands.</title>
        <authorList>
            <person name="Belova S.E."/>
            <person name="Ravin N.V."/>
            <person name="Pankratov T.A."/>
            <person name="Rakitin A.L."/>
            <person name="Ivanova A.A."/>
            <person name="Beletsky A.V."/>
            <person name="Mardanov A.V."/>
            <person name="Sinninghe Damste J.S."/>
            <person name="Dedysh S.N."/>
        </authorList>
    </citation>
    <scope>NUCLEOTIDE SEQUENCE [LARGE SCALE GENOMIC DNA]</scope>
    <source>
        <strain evidence="9 10">SBC82</strain>
    </source>
</reference>
<dbReference type="Proteomes" id="UP000253606">
    <property type="component" value="Chromosome"/>
</dbReference>